<dbReference type="EMBL" id="BSVB01000001">
    <property type="protein sequence ID" value="GMA96648.1"/>
    <property type="molecule type" value="Genomic_DNA"/>
</dbReference>
<organism evidence="1 2">
    <name type="scientific">Pseudolysinimonas kribbensis</name>
    <dbReference type="NCBI Taxonomy" id="433641"/>
    <lineage>
        <taxon>Bacteria</taxon>
        <taxon>Bacillati</taxon>
        <taxon>Actinomycetota</taxon>
        <taxon>Actinomycetes</taxon>
        <taxon>Micrococcales</taxon>
        <taxon>Microbacteriaceae</taxon>
        <taxon>Pseudolysinimonas</taxon>
    </lineage>
</organism>
<protein>
    <submittedName>
        <fullName evidence="1">Uncharacterized protein</fullName>
    </submittedName>
</protein>
<keyword evidence="2" id="KW-1185">Reference proteome</keyword>
<sequence length="79" mass="8707">MEDRAARGDAVEVDEGDRHTTELARGHAYVIRKRLRGEHLLEERSLDRDVTPEVEGGVAEDAVDEVTLIGCHGDTLALI</sequence>
<comment type="caution">
    <text evidence="1">The sequence shown here is derived from an EMBL/GenBank/DDBJ whole genome shotgun (WGS) entry which is preliminary data.</text>
</comment>
<evidence type="ECO:0000313" key="2">
    <source>
        <dbReference type="Proteomes" id="UP001157034"/>
    </source>
</evidence>
<evidence type="ECO:0000313" key="1">
    <source>
        <dbReference type="EMBL" id="GMA96648.1"/>
    </source>
</evidence>
<accession>A0ABQ6KB40</accession>
<reference evidence="2" key="1">
    <citation type="journal article" date="2019" name="Int. J. Syst. Evol. Microbiol.">
        <title>The Global Catalogue of Microorganisms (GCM) 10K type strain sequencing project: providing services to taxonomists for standard genome sequencing and annotation.</title>
        <authorList>
            <consortium name="The Broad Institute Genomics Platform"/>
            <consortium name="The Broad Institute Genome Sequencing Center for Infectious Disease"/>
            <person name="Wu L."/>
            <person name="Ma J."/>
        </authorList>
    </citation>
    <scope>NUCLEOTIDE SEQUENCE [LARGE SCALE GENOMIC DNA]</scope>
    <source>
        <strain evidence="2">NBRC 108894</strain>
    </source>
</reference>
<gene>
    <name evidence="1" type="ORF">GCM10025881_34720</name>
</gene>
<dbReference type="Proteomes" id="UP001157034">
    <property type="component" value="Unassembled WGS sequence"/>
</dbReference>
<proteinExistence type="predicted"/>
<name>A0ABQ6KB40_9MICO</name>